<dbReference type="InterPro" id="IPR001034">
    <property type="entry name" value="DeoR_HTH"/>
</dbReference>
<evidence type="ECO:0000256" key="3">
    <source>
        <dbReference type="ARBA" id="ARBA00023163"/>
    </source>
</evidence>
<gene>
    <name evidence="5" type="ORF">AM231_16805</name>
</gene>
<dbReference type="InterPro" id="IPR014036">
    <property type="entry name" value="DeoR-like_C"/>
</dbReference>
<dbReference type="EMBL" id="LIUT01000002">
    <property type="protein sequence ID" value="KOR87572.1"/>
    <property type="molecule type" value="Genomic_DNA"/>
</dbReference>
<keyword evidence="1" id="KW-0805">Transcription regulation</keyword>
<dbReference type="SMART" id="SM00420">
    <property type="entry name" value="HTH_DEOR"/>
    <property type="match status" value="1"/>
</dbReference>
<protein>
    <submittedName>
        <fullName evidence="5">Transcriptional regulator</fullName>
    </submittedName>
</protein>
<dbReference type="PROSITE" id="PS51000">
    <property type="entry name" value="HTH_DEOR_2"/>
    <property type="match status" value="1"/>
</dbReference>
<name>A0A0M1NZK8_9BACL</name>
<comment type="caution">
    <text evidence="5">The sequence shown here is derived from an EMBL/GenBank/DDBJ whole genome shotgun (WGS) entry which is preliminary data.</text>
</comment>
<dbReference type="InterPro" id="IPR018356">
    <property type="entry name" value="Tscrpt_reg_HTH_DeoR_CS"/>
</dbReference>
<proteinExistence type="predicted"/>
<dbReference type="Pfam" id="PF00455">
    <property type="entry name" value="DeoRC"/>
    <property type="match status" value="1"/>
</dbReference>
<accession>A0A0M1NZK8</accession>
<dbReference type="SMART" id="SM01134">
    <property type="entry name" value="DeoRC"/>
    <property type="match status" value="1"/>
</dbReference>
<dbReference type="GO" id="GO:0003700">
    <property type="term" value="F:DNA-binding transcription factor activity"/>
    <property type="evidence" value="ECO:0007669"/>
    <property type="project" value="InterPro"/>
</dbReference>
<keyword evidence="2" id="KW-0238">DNA-binding</keyword>
<keyword evidence="6" id="KW-1185">Reference proteome</keyword>
<dbReference type="PATRIC" id="fig|1705565.3.peg.260"/>
<dbReference type="SUPFAM" id="SSF46785">
    <property type="entry name" value="Winged helix' DNA-binding domain"/>
    <property type="match status" value="1"/>
</dbReference>
<keyword evidence="3" id="KW-0804">Transcription</keyword>
<dbReference type="PROSITE" id="PS00894">
    <property type="entry name" value="HTH_DEOR_1"/>
    <property type="match status" value="1"/>
</dbReference>
<dbReference type="Gene3D" id="3.40.50.1360">
    <property type="match status" value="1"/>
</dbReference>
<reference evidence="6" key="1">
    <citation type="submission" date="2015-08" db="EMBL/GenBank/DDBJ databases">
        <title>Genome sequencing project for genomic taxonomy and phylogenomics of Bacillus-like bacteria.</title>
        <authorList>
            <person name="Liu B."/>
            <person name="Wang J."/>
            <person name="Zhu Y."/>
            <person name="Liu G."/>
            <person name="Chen Q."/>
            <person name="Chen Z."/>
            <person name="Lan J."/>
            <person name="Che J."/>
            <person name="Ge C."/>
            <person name="Shi H."/>
            <person name="Pan Z."/>
            <person name="Liu X."/>
        </authorList>
    </citation>
    <scope>NUCLEOTIDE SEQUENCE [LARGE SCALE GENOMIC DNA]</scope>
    <source>
        <strain evidence="6">FJAT-22460</strain>
    </source>
</reference>
<organism evidence="5 6">
    <name type="scientific">Paenibacillus solani</name>
    <dbReference type="NCBI Taxonomy" id="1705565"/>
    <lineage>
        <taxon>Bacteria</taxon>
        <taxon>Bacillati</taxon>
        <taxon>Bacillota</taxon>
        <taxon>Bacilli</taxon>
        <taxon>Bacillales</taxon>
        <taxon>Paenibacillaceae</taxon>
        <taxon>Paenibacillus</taxon>
    </lineage>
</organism>
<dbReference type="PANTHER" id="PTHR30363">
    <property type="entry name" value="HTH-TYPE TRANSCRIPTIONAL REGULATOR SRLR-RELATED"/>
    <property type="match status" value="1"/>
</dbReference>
<dbReference type="GO" id="GO:0003677">
    <property type="term" value="F:DNA binding"/>
    <property type="evidence" value="ECO:0007669"/>
    <property type="project" value="UniProtKB-KW"/>
</dbReference>
<dbReference type="PANTHER" id="PTHR30363:SF44">
    <property type="entry name" value="AGA OPERON TRANSCRIPTIONAL REPRESSOR-RELATED"/>
    <property type="match status" value="1"/>
</dbReference>
<dbReference type="OrthoDB" id="9797223at2"/>
<dbReference type="InterPro" id="IPR036388">
    <property type="entry name" value="WH-like_DNA-bd_sf"/>
</dbReference>
<dbReference type="AlphaFoldDB" id="A0A0M1NZK8"/>
<dbReference type="InterPro" id="IPR037171">
    <property type="entry name" value="NagB/RpiA_transferase-like"/>
</dbReference>
<feature type="domain" description="HTH deoR-type" evidence="4">
    <location>
        <begin position="3"/>
        <end position="58"/>
    </location>
</feature>
<dbReference type="PRINTS" id="PR00037">
    <property type="entry name" value="HTHLACR"/>
</dbReference>
<dbReference type="Pfam" id="PF08220">
    <property type="entry name" value="HTH_DeoR"/>
    <property type="match status" value="1"/>
</dbReference>
<evidence type="ECO:0000313" key="6">
    <source>
        <dbReference type="Proteomes" id="UP000036932"/>
    </source>
</evidence>
<dbReference type="Gene3D" id="1.10.10.10">
    <property type="entry name" value="Winged helix-like DNA-binding domain superfamily/Winged helix DNA-binding domain"/>
    <property type="match status" value="1"/>
</dbReference>
<dbReference type="Proteomes" id="UP000036932">
    <property type="component" value="Unassembled WGS sequence"/>
</dbReference>
<dbReference type="InterPro" id="IPR036390">
    <property type="entry name" value="WH_DNA-bd_sf"/>
</dbReference>
<evidence type="ECO:0000256" key="2">
    <source>
        <dbReference type="ARBA" id="ARBA00023125"/>
    </source>
</evidence>
<dbReference type="SUPFAM" id="SSF100950">
    <property type="entry name" value="NagB/RpiA/CoA transferase-like"/>
    <property type="match status" value="1"/>
</dbReference>
<evidence type="ECO:0000313" key="5">
    <source>
        <dbReference type="EMBL" id="KOR87572.1"/>
    </source>
</evidence>
<evidence type="ECO:0000256" key="1">
    <source>
        <dbReference type="ARBA" id="ARBA00023015"/>
    </source>
</evidence>
<evidence type="ECO:0000259" key="4">
    <source>
        <dbReference type="PROSITE" id="PS51000"/>
    </source>
</evidence>
<sequence length="254" mass="28874">MFPLERQKKILELLTIRKVLKIAELTEELNISVDTLRRDLNTMTKQGRVEKIYGGVKIVESRFGESSMDERMVSQLESKERIARRCSELVHDGDCIYIDSGSTTYQIAKYVKHKKKLTVVTNSLPVAIELMDSDVELIMIGGKIRREEQSVVAYEYIFNFHELNVLKAFICCSGITIEKGISDYNLEEAITRKKMIELSKQVIVMADSTKFGKDVTISIAPLDKIDTIVTDSNIHTSFIPAFKKTSTRLVIADQ</sequence>
<dbReference type="InterPro" id="IPR050313">
    <property type="entry name" value="Carb_Metab_HTH_regulators"/>
</dbReference>